<accession>A0A9D5B416</accession>
<organism evidence="2 3">
    <name type="scientific">Pisum sativum</name>
    <name type="common">Garden pea</name>
    <name type="synonym">Lathyrus oleraceus</name>
    <dbReference type="NCBI Taxonomy" id="3888"/>
    <lineage>
        <taxon>Eukaryota</taxon>
        <taxon>Viridiplantae</taxon>
        <taxon>Streptophyta</taxon>
        <taxon>Embryophyta</taxon>
        <taxon>Tracheophyta</taxon>
        <taxon>Spermatophyta</taxon>
        <taxon>Magnoliopsida</taxon>
        <taxon>eudicotyledons</taxon>
        <taxon>Gunneridae</taxon>
        <taxon>Pentapetalae</taxon>
        <taxon>rosids</taxon>
        <taxon>fabids</taxon>
        <taxon>Fabales</taxon>
        <taxon>Fabaceae</taxon>
        <taxon>Papilionoideae</taxon>
        <taxon>50 kb inversion clade</taxon>
        <taxon>NPAAA clade</taxon>
        <taxon>Hologalegina</taxon>
        <taxon>IRL clade</taxon>
        <taxon>Fabeae</taxon>
        <taxon>Lathyrus</taxon>
    </lineage>
</organism>
<feature type="region of interest" description="Disordered" evidence="1">
    <location>
        <begin position="1"/>
        <end position="49"/>
    </location>
</feature>
<dbReference type="Proteomes" id="UP001058974">
    <property type="component" value="Chromosome 3"/>
</dbReference>
<feature type="compositionally biased region" description="Polar residues" evidence="1">
    <location>
        <begin position="167"/>
        <end position="176"/>
    </location>
</feature>
<gene>
    <name evidence="2" type="ORF">KIW84_034154</name>
</gene>
<sequence length="183" mass="20336">MIRVLGKQCQHHKREHLQKKERGKISNSRGSQLSLPHNSNTQWGSGVQITSTPDVDPRIHYDPYGVVLSCQSVEESSIKKLRANIQKLADARTFHISMRKLLGVKTNIFFEGIGQERIKESITRGQPAEQIRNSATIIANGVLCSGNIVGSVNSKEPVVEPEKNASDLVTEQTEATLQKLKKN</sequence>
<name>A0A9D5B416_PEA</name>
<dbReference type="Gramene" id="Psat03G0415400-T1">
    <property type="protein sequence ID" value="KAI5429440.1"/>
    <property type="gene ID" value="KIW84_034154"/>
</dbReference>
<reference evidence="2 3" key="1">
    <citation type="journal article" date="2022" name="Nat. Genet.">
        <title>Improved pea reference genome and pan-genome highlight genomic features and evolutionary characteristics.</title>
        <authorList>
            <person name="Yang T."/>
            <person name="Liu R."/>
            <person name="Luo Y."/>
            <person name="Hu S."/>
            <person name="Wang D."/>
            <person name="Wang C."/>
            <person name="Pandey M.K."/>
            <person name="Ge S."/>
            <person name="Xu Q."/>
            <person name="Li N."/>
            <person name="Li G."/>
            <person name="Huang Y."/>
            <person name="Saxena R.K."/>
            <person name="Ji Y."/>
            <person name="Li M."/>
            <person name="Yan X."/>
            <person name="He Y."/>
            <person name="Liu Y."/>
            <person name="Wang X."/>
            <person name="Xiang C."/>
            <person name="Varshney R.K."/>
            <person name="Ding H."/>
            <person name="Gao S."/>
            <person name="Zong X."/>
        </authorList>
    </citation>
    <scope>NUCLEOTIDE SEQUENCE [LARGE SCALE GENOMIC DNA]</scope>
    <source>
        <strain evidence="2 3">cv. Zhongwan 6</strain>
    </source>
</reference>
<evidence type="ECO:0000313" key="3">
    <source>
        <dbReference type="Proteomes" id="UP001058974"/>
    </source>
</evidence>
<comment type="caution">
    <text evidence="2">The sequence shown here is derived from an EMBL/GenBank/DDBJ whole genome shotgun (WGS) entry which is preliminary data.</text>
</comment>
<protein>
    <submittedName>
        <fullName evidence="2">Uncharacterized protein</fullName>
    </submittedName>
</protein>
<keyword evidence="3" id="KW-1185">Reference proteome</keyword>
<dbReference type="EMBL" id="JAMSHJ010000003">
    <property type="protein sequence ID" value="KAI5429440.1"/>
    <property type="molecule type" value="Genomic_DNA"/>
</dbReference>
<feature type="compositionally biased region" description="Polar residues" evidence="1">
    <location>
        <begin position="25"/>
        <end position="49"/>
    </location>
</feature>
<evidence type="ECO:0000256" key="1">
    <source>
        <dbReference type="SAM" id="MobiDB-lite"/>
    </source>
</evidence>
<feature type="region of interest" description="Disordered" evidence="1">
    <location>
        <begin position="155"/>
        <end position="183"/>
    </location>
</feature>
<dbReference type="Gramene" id="Psat3g129120.1">
    <property type="protein sequence ID" value="Psat3g129120.1.cds"/>
    <property type="gene ID" value="Psat3g129120"/>
</dbReference>
<proteinExistence type="predicted"/>
<dbReference type="AlphaFoldDB" id="A0A9D5B416"/>
<evidence type="ECO:0000313" key="2">
    <source>
        <dbReference type="EMBL" id="KAI5429440.1"/>
    </source>
</evidence>